<gene>
    <name evidence="1" type="ORF">A2Z67_05255</name>
</gene>
<dbReference type="AlphaFoldDB" id="A0A1F7X2J8"/>
<protein>
    <submittedName>
        <fullName evidence="1">Uncharacterized protein</fullName>
    </submittedName>
</protein>
<organism evidence="1 2">
    <name type="scientific">Candidatus Woesebacteria bacterium RBG_13_36_22</name>
    <dbReference type="NCBI Taxonomy" id="1802478"/>
    <lineage>
        <taxon>Bacteria</taxon>
        <taxon>Candidatus Woeseibacteriota</taxon>
    </lineage>
</organism>
<evidence type="ECO:0000313" key="1">
    <source>
        <dbReference type="EMBL" id="OGM09320.1"/>
    </source>
</evidence>
<accession>A0A1F7X2J8</accession>
<name>A0A1F7X2J8_9BACT</name>
<evidence type="ECO:0000313" key="2">
    <source>
        <dbReference type="Proteomes" id="UP000176939"/>
    </source>
</evidence>
<dbReference type="Proteomes" id="UP000176939">
    <property type="component" value="Unassembled WGS sequence"/>
</dbReference>
<reference evidence="1 2" key="1">
    <citation type="journal article" date="2016" name="Nat. Commun.">
        <title>Thousands of microbial genomes shed light on interconnected biogeochemical processes in an aquifer system.</title>
        <authorList>
            <person name="Anantharaman K."/>
            <person name="Brown C.T."/>
            <person name="Hug L.A."/>
            <person name="Sharon I."/>
            <person name="Castelle C.J."/>
            <person name="Probst A.J."/>
            <person name="Thomas B.C."/>
            <person name="Singh A."/>
            <person name="Wilkins M.J."/>
            <person name="Karaoz U."/>
            <person name="Brodie E.L."/>
            <person name="Williams K.H."/>
            <person name="Hubbard S.S."/>
            <person name="Banfield J.F."/>
        </authorList>
    </citation>
    <scope>NUCLEOTIDE SEQUENCE [LARGE SCALE GENOMIC DNA]</scope>
</reference>
<comment type="caution">
    <text evidence="1">The sequence shown here is derived from an EMBL/GenBank/DDBJ whole genome shotgun (WGS) entry which is preliminary data.</text>
</comment>
<proteinExistence type="predicted"/>
<sequence length="80" mass="8756">MMIDLSGKEKCTLIETMTGESVVVKPGFKQEFESLADALRFISGKGWEVNINFIKGSPVMREIQKGSGNGICKMQEKAGT</sequence>
<dbReference type="EMBL" id="MGFQ01000024">
    <property type="protein sequence ID" value="OGM09320.1"/>
    <property type="molecule type" value="Genomic_DNA"/>
</dbReference>